<evidence type="ECO:0008006" key="3">
    <source>
        <dbReference type="Google" id="ProtNLM"/>
    </source>
</evidence>
<evidence type="ECO:0000313" key="1">
    <source>
        <dbReference type="EMBL" id="APU14153.1"/>
    </source>
</evidence>
<name>A0AAC9PRJ4_9PSEU</name>
<dbReference type="Gene3D" id="3.10.490.10">
    <property type="entry name" value="Gamma-glutamyl cyclotransferase-like"/>
    <property type="match status" value="1"/>
</dbReference>
<dbReference type="AlphaFoldDB" id="A0AAC9PRJ4"/>
<organism evidence="1 2">
    <name type="scientific">Actinoalloteichus fjordicus</name>
    <dbReference type="NCBI Taxonomy" id="1612552"/>
    <lineage>
        <taxon>Bacteria</taxon>
        <taxon>Bacillati</taxon>
        <taxon>Actinomycetota</taxon>
        <taxon>Actinomycetes</taxon>
        <taxon>Pseudonocardiales</taxon>
        <taxon>Pseudonocardiaceae</taxon>
        <taxon>Actinoalloteichus</taxon>
    </lineage>
</organism>
<keyword evidence="2" id="KW-1185">Reference proteome</keyword>
<gene>
    <name evidence="1" type="ORF">UA74_10450</name>
</gene>
<dbReference type="KEGG" id="acad:UA74_10450"/>
<accession>A0AAC9PRJ4</accession>
<proteinExistence type="predicted"/>
<protein>
    <recommendedName>
        <fullName evidence="3">Histone deacetylase</fullName>
    </recommendedName>
</protein>
<dbReference type="Proteomes" id="UP000185511">
    <property type="component" value="Chromosome"/>
</dbReference>
<dbReference type="EMBL" id="CP016076">
    <property type="protein sequence ID" value="APU14153.1"/>
    <property type="molecule type" value="Genomic_DNA"/>
</dbReference>
<sequence length="220" mass="23241">MTGSPSPPPAVPRPSTSPSPELVWYVSYGSNMCAERLRLYLAGGTPPGTTHAYPGCRDPRPLHRSVGCLLTGGVYFATESSVWGGGRAFYDPELPGPAAACAHLISAGQFADLTAQEMYREPGADLDLRPVLAAGRHELGPGRYETLLHVGDREGSPMLTFTAPWQAAQVDWVAPSAGYLRVLRAGLGEAHGWDAGRAGRYLATLPGAQGRWTAAAISSL</sequence>
<reference evidence="2" key="1">
    <citation type="submission" date="2016-06" db="EMBL/GenBank/DDBJ databases">
        <title>Complete genome sequence of Actinoalloteichus fjordicus DSM 46855 (=ADI127-17), type strain of the new species Actinoalloteichus fjordicus.</title>
        <authorList>
            <person name="Ruckert C."/>
            <person name="Nouioui I."/>
            <person name="Willmese J."/>
            <person name="van Wezel G."/>
            <person name="Klenk H.-P."/>
            <person name="Kalinowski J."/>
            <person name="Zotchev S.B."/>
        </authorList>
    </citation>
    <scope>NUCLEOTIDE SEQUENCE [LARGE SCALE GENOMIC DNA]</scope>
    <source>
        <strain evidence="2">ADI127-7</strain>
    </source>
</reference>
<evidence type="ECO:0000313" key="2">
    <source>
        <dbReference type="Proteomes" id="UP000185511"/>
    </source>
</evidence>